<feature type="modified residue" description="4-aspartylphosphate" evidence="1">
    <location>
        <position position="60"/>
    </location>
</feature>
<feature type="domain" description="Response regulatory" evidence="2">
    <location>
        <begin position="4"/>
        <end position="130"/>
    </location>
</feature>
<name>A0A5N1J9F8_9BACT</name>
<evidence type="ECO:0000256" key="1">
    <source>
        <dbReference type="PROSITE-ProRule" id="PRU00169"/>
    </source>
</evidence>
<proteinExistence type="predicted"/>
<dbReference type="InterPro" id="IPR052893">
    <property type="entry name" value="TCS_response_regulator"/>
</dbReference>
<dbReference type="PANTHER" id="PTHR44520">
    <property type="entry name" value="RESPONSE REGULATOR RCP1-RELATED"/>
    <property type="match status" value="1"/>
</dbReference>
<dbReference type="PANTHER" id="PTHR44520:SF2">
    <property type="entry name" value="RESPONSE REGULATOR RCP1"/>
    <property type="match status" value="1"/>
</dbReference>
<protein>
    <submittedName>
        <fullName evidence="3">Response regulator</fullName>
    </submittedName>
</protein>
<dbReference type="Pfam" id="PF00072">
    <property type="entry name" value="Response_reg"/>
    <property type="match status" value="1"/>
</dbReference>
<organism evidence="3 4">
    <name type="scientific">Adhaeribacter soli</name>
    <dbReference type="NCBI Taxonomy" id="2607655"/>
    <lineage>
        <taxon>Bacteria</taxon>
        <taxon>Pseudomonadati</taxon>
        <taxon>Bacteroidota</taxon>
        <taxon>Cytophagia</taxon>
        <taxon>Cytophagales</taxon>
        <taxon>Hymenobacteraceae</taxon>
        <taxon>Adhaeribacter</taxon>
    </lineage>
</organism>
<sequence>MLSKVYLIDDDEICLLTSEFIFTESRYTDGCSFFKDPREALAVLRQDLESGTLPEIIILDLHIPEMNGWEFLETLKPFEAQLRNKCFIYMLTSSADEAELAQAQNCGLVYELLQKPFTPQKLDEIIRDIVFMRNKYA</sequence>
<evidence type="ECO:0000313" key="4">
    <source>
        <dbReference type="Proteomes" id="UP000326570"/>
    </source>
</evidence>
<dbReference type="RefSeq" id="WP_150902088.1">
    <property type="nucleotide sequence ID" value="NZ_VTWT01000001.1"/>
</dbReference>
<gene>
    <name evidence="3" type="ORF">F0P94_02360</name>
</gene>
<accession>A0A5N1J9F8</accession>
<comment type="caution">
    <text evidence="3">The sequence shown here is derived from an EMBL/GenBank/DDBJ whole genome shotgun (WGS) entry which is preliminary data.</text>
</comment>
<dbReference type="SUPFAM" id="SSF52172">
    <property type="entry name" value="CheY-like"/>
    <property type="match status" value="1"/>
</dbReference>
<dbReference type="SMART" id="SM00448">
    <property type="entry name" value="REC"/>
    <property type="match status" value="1"/>
</dbReference>
<dbReference type="AlphaFoldDB" id="A0A5N1J9F8"/>
<evidence type="ECO:0000313" key="3">
    <source>
        <dbReference type="EMBL" id="KAA9345945.1"/>
    </source>
</evidence>
<dbReference type="EMBL" id="VTWT01000001">
    <property type="protein sequence ID" value="KAA9345945.1"/>
    <property type="molecule type" value="Genomic_DNA"/>
</dbReference>
<keyword evidence="4" id="KW-1185">Reference proteome</keyword>
<reference evidence="3 4" key="1">
    <citation type="submission" date="2019-09" db="EMBL/GenBank/DDBJ databases">
        <title>Genome sequence of Adhaeribacter sp. M2.</title>
        <authorList>
            <person name="Srinivasan S."/>
        </authorList>
    </citation>
    <scope>NUCLEOTIDE SEQUENCE [LARGE SCALE GENOMIC DNA]</scope>
    <source>
        <strain evidence="3 4">M2</strain>
    </source>
</reference>
<dbReference type="InterPro" id="IPR011006">
    <property type="entry name" value="CheY-like_superfamily"/>
</dbReference>
<keyword evidence="1" id="KW-0597">Phosphoprotein</keyword>
<dbReference type="PROSITE" id="PS50110">
    <property type="entry name" value="RESPONSE_REGULATORY"/>
    <property type="match status" value="1"/>
</dbReference>
<evidence type="ECO:0000259" key="2">
    <source>
        <dbReference type="PROSITE" id="PS50110"/>
    </source>
</evidence>
<dbReference type="Proteomes" id="UP000326570">
    <property type="component" value="Unassembled WGS sequence"/>
</dbReference>
<dbReference type="GO" id="GO:0000160">
    <property type="term" value="P:phosphorelay signal transduction system"/>
    <property type="evidence" value="ECO:0007669"/>
    <property type="project" value="InterPro"/>
</dbReference>
<dbReference type="Gene3D" id="3.40.50.2300">
    <property type="match status" value="1"/>
</dbReference>
<dbReference type="InterPro" id="IPR001789">
    <property type="entry name" value="Sig_transdc_resp-reg_receiver"/>
</dbReference>